<gene>
    <name evidence="1" type="ORF">OXX778_LOCUS16689</name>
</gene>
<name>A0A814H9P5_9BILA</name>
<evidence type="ECO:0000313" key="1">
    <source>
        <dbReference type="EMBL" id="CAF1006774.1"/>
    </source>
</evidence>
<organism evidence="1 2">
    <name type="scientific">Brachionus calyciflorus</name>
    <dbReference type="NCBI Taxonomy" id="104777"/>
    <lineage>
        <taxon>Eukaryota</taxon>
        <taxon>Metazoa</taxon>
        <taxon>Spiralia</taxon>
        <taxon>Gnathifera</taxon>
        <taxon>Rotifera</taxon>
        <taxon>Eurotatoria</taxon>
        <taxon>Monogononta</taxon>
        <taxon>Pseudotrocha</taxon>
        <taxon>Ploima</taxon>
        <taxon>Brachionidae</taxon>
        <taxon>Brachionus</taxon>
    </lineage>
</organism>
<keyword evidence="2" id="KW-1185">Reference proteome</keyword>
<protein>
    <submittedName>
        <fullName evidence="1">Uncharacterized protein</fullName>
    </submittedName>
</protein>
<reference evidence="1" key="1">
    <citation type="submission" date="2021-02" db="EMBL/GenBank/DDBJ databases">
        <authorList>
            <person name="Nowell W R."/>
        </authorList>
    </citation>
    <scope>NUCLEOTIDE SEQUENCE</scope>
    <source>
        <strain evidence="1">Ploen Becks lab</strain>
    </source>
</reference>
<accession>A0A814H9P5</accession>
<dbReference type="OrthoDB" id="204305at2759"/>
<dbReference type="AlphaFoldDB" id="A0A814H9P5"/>
<sequence>MANETDLEQINEAILEAIIEMYKILKISVEDSTLKLRNLNENNYEVLFGDWRYNFSSKNLALTCDIYKSLKRGLNQKVVSFSLYGTNERYYKLISHTSEMIKKFYPNHSMRIYHDDSINKSIICQLECANSHIDFCNIHKKPLSLDNFDQVLNLNYIHSMMWRFLPIGDTFVDLFHSRDLDSVILQREIDSVQVWLNSNNIGHIMRDNPQHGPLILGGMWGLKTNQDRKLSNEVYNLIIDKKLSQIYNPGGKSLRDHDQYFLAHHVFYKINWKSTVHDSFSCKRNPNSKPFPTQRKGNCFVGQVGWCNETSTNFFECPKECRPINHQDWKSC</sequence>
<evidence type="ECO:0000313" key="2">
    <source>
        <dbReference type="Proteomes" id="UP000663879"/>
    </source>
</evidence>
<dbReference type="EMBL" id="CAJNOC010004018">
    <property type="protein sequence ID" value="CAF1006774.1"/>
    <property type="molecule type" value="Genomic_DNA"/>
</dbReference>
<dbReference type="Proteomes" id="UP000663879">
    <property type="component" value="Unassembled WGS sequence"/>
</dbReference>
<proteinExistence type="predicted"/>
<comment type="caution">
    <text evidence="1">The sequence shown here is derived from an EMBL/GenBank/DDBJ whole genome shotgun (WGS) entry which is preliminary data.</text>
</comment>